<protein>
    <submittedName>
        <fullName evidence="3">MutT domain containing protein</fullName>
    </submittedName>
</protein>
<dbReference type="GO" id="GO:0006167">
    <property type="term" value="P:AMP biosynthetic process"/>
    <property type="evidence" value="ECO:0007669"/>
    <property type="project" value="TreeGrafter"/>
</dbReference>
<sequence>MSPDPARPLIRALVAGIRPHDEREAADRRWTLDWVDSGAPLFRVAKPATPPRHLVVYAVLVDERRASVLLVDHLKARAWLPPGGHVDPDEDPRRTVVREVEEELGIAAPFHPGLGRDPFFLTVTPTRGADPHTDVTLWFVLEGDQRVPVTPDLGEFAEVRWFGLEDGGGWAADRFDPEMSRFMAKLGKAGGQVA</sequence>
<dbReference type="RefSeq" id="WP_225271871.1">
    <property type="nucleotide sequence ID" value="NZ_CP084058.1"/>
</dbReference>
<dbReference type="AlphaFoldDB" id="A0A1M4E1E6"/>
<feature type="domain" description="Nudix hydrolase" evidence="2">
    <location>
        <begin position="51"/>
        <end position="185"/>
    </location>
</feature>
<dbReference type="InterPro" id="IPR020084">
    <property type="entry name" value="NUDIX_hydrolase_CS"/>
</dbReference>
<reference evidence="3" key="1">
    <citation type="submission" date="2016-04" db="EMBL/GenBank/DDBJ databases">
        <authorList>
            <person name="Evans L.H."/>
            <person name="Alamgir A."/>
            <person name="Owens N."/>
            <person name="Weber N.D."/>
            <person name="Virtaneva K."/>
            <person name="Barbian K."/>
            <person name="Babar A."/>
            <person name="Rosenke K."/>
        </authorList>
    </citation>
    <scope>NUCLEOTIDE SEQUENCE</scope>
    <source>
        <strain evidence="3">Nono1</strain>
    </source>
</reference>
<dbReference type="Pfam" id="PF00293">
    <property type="entry name" value="NUDIX"/>
    <property type="match status" value="1"/>
</dbReference>
<dbReference type="InterPro" id="IPR051325">
    <property type="entry name" value="Nudix_hydrolase_domain"/>
</dbReference>
<evidence type="ECO:0000259" key="2">
    <source>
        <dbReference type="PROSITE" id="PS51462"/>
    </source>
</evidence>
<dbReference type="GO" id="GO:0006754">
    <property type="term" value="P:ATP biosynthetic process"/>
    <property type="evidence" value="ECO:0007669"/>
    <property type="project" value="TreeGrafter"/>
</dbReference>
<dbReference type="PANTHER" id="PTHR21340:SF0">
    <property type="entry name" value="BIS(5'-NUCLEOSYL)-TETRAPHOSPHATASE [ASYMMETRICAL]"/>
    <property type="match status" value="1"/>
</dbReference>
<name>A0A1M4E1E6_9ACTN</name>
<dbReference type="GO" id="GO:0004081">
    <property type="term" value="F:bis(5'-nucleosyl)-tetraphosphatase (asymmetrical) activity"/>
    <property type="evidence" value="ECO:0007669"/>
    <property type="project" value="TreeGrafter"/>
</dbReference>
<dbReference type="Gene3D" id="3.90.79.10">
    <property type="entry name" value="Nucleoside Triphosphate Pyrophosphohydrolase"/>
    <property type="match status" value="1"/>
</dbReference>
<dbReference type="PROSITE" id="PS51462">
    <property type="entry name" value="NUDIX"/>
    <property type="match status" value="1"/>
</dbReference>
<evidence type="ECO:0000256" key="1">
    <source>
        <dbReference type="ARBA" id="ARBA00022801"/>
    </source>
</evidence>
<evidence type="ECO:0000313" key="3">
    <source>
        <dbReference type="EMBL" id="SBO92618.1"/>
    </source>
</evidence>
<accession>A0A1M4E1E6</accession>
<dbReference type="InterPro" id="IPR000086">
    <property type="entry name" value="NUDIX_hydrolase_dom"/>
</dbReference>
<dbReference type="PROSITE" id="PS00893">
    <property type="entry name" value="NUDIX_BOX"/>
    <property type="match status" value="1"/>
</dbReference>
<proteinExistence type="predicted"/>
<organism evidence="3">
    <name type="scientific">Nonomuraea gerenzanensis</name>
    <dbReference type="NCBI Taxonomy" id="93944"/>
    <lineage>
        <taxon>Bacteria</taxon>
        <taxon>Bacillati</taxon>
        <taxon>Actinomycetota</taxon>
        <taxon>Actinomycetes</taxon>
        <taxon>Streptosporangiales</taxon>
        <taxon>Streptosporangiaceae</taxon>
        <taxon>Nonomuraea</taxon>
    </lineage>
</organism>
<gene>
    <name evidence="3" type="ORF">BN4615_P2132</name>
</gene>
<dbReference type="CDD" id="cd03674">
    <property type="entry name" value="NUDIX_Hydrolase"/>
    <property type="match status" value="1"/>
</dbReference>
<keyword evidence="1" id="KW-0378">Hydrolase</keyword>
<dbReference type="SUPFAM" id="SSF55811">
    <property type="entry name" value="Nudix"/>
    <property type="match status" value="1"/>
</dbReference>
<dbReference type="PANTHER" id="PTHR21340">
    <property type="entry name" value="DIADENOSINE 5,5-P1,P4-TETRAPHOSPHATE PYROPHOSPHOHYDROLASE MUTT"/>
    <property type="match status" value="1"/>
</dbReference>
<dbReference type="InterPro" id="IPR015797">
    <property type="entry name" value="NUDIX_hydrolase-like_dom_sf"/>
</dbReference>
<dbReference type="EMBL" id="LT559118">
    <property type="protein sequence ID" value="SBO92618.1"/>
    <property type="molecule type" value="Genomic_DNA"/>
</dbReference>